<dbReference type="EMBL" id="LNYO01000024">
    <property type="protein sequence ID" value="KTD33275.1"/>
    <property type="molecule type" value="Genomic_DNA"/>
</dbReference>
<dbReference type="PANTHER" id="PTHR30041">
    <property type="entry name" value="ARSENATE REDUCTASE"/>
    <property type="match status" value="1"/>
</dbReference>
<keyword evidence="6" id="KW-1185">Reference proteome</keyword>
<comment type="similarity">
    <text evidence="1 3 4">Belongs to the ArsC family.</text>
</comment>
<protein>
    <recommendedName>
        <fullName evidence="4">Arsenate reductase</fullName>
        <ecNumber evidence="4">1.20.4.1</ecNumber>
    </recommendedName>
</protein>
<dbReference type="EC" id="1.20.4.1" evidence="4"/>
<evidence type="ECO:0000256" key="3">
    <source>
        <dbReference type="PROSITE-ProRule" id="PRU01282"/>
    </source>
</evidence>
<dbReference type="Proteomes" id="UP000054725">
    <property type="component" value="Unassembled WGS sequence"/>
</dbReference>
<proteinExistence type="inferred from homology"/>
<name>A0A0W0WLR4_9GAMM</name>
<dbReference type="PANTHER" id="PTHR30041:SF4">
    <property type="entry name" value="ARSENATE REDUCTASE"/>
    <property type="match status" value="1"/>
</dbReference>
<evidence type="ECO:0000313" key="6">
    <source>
        <dbReference type="Proteomes" id="UP000054725"/>
    </source>
</evidence>
<dbReference type="Pfam" id="PF03960">
    <property type="entry name" value="ArsC"/>
    <property type="match status" value="1"/>
</dbReference>
<keyword evidence="2 4" id="KW-0560">Oxidoreductase</keyword>
<dbReference type="PROSITE" id="PS51353">
    <property type="entry name" value="ARSC"/>
    <property type="match status" value="1"/>
</dbReference>
<dbReference type="InterPro" id="IPR036249">
    <property type="entry name" value="Thioredoxin-like_sf"/>
</dbReference>
<dbReference type="RefSeq" id="WP_058505880.1">
    <property type="nucleotide sequence ID" value="NZ_CAAAIF010000003.1"/>
</dbReference>
<accession>A0A0W0WLR4</accession>
<dbReference type="OrthoDB" id="9790554at2"/>
<organism evidence="5 6">
    <name type="scientific">Legionella nautarum</name>
    <dbReference type="NCBI Taxonomy" id="45070"/>
    <lineage>
        <taxon>Bacteria</taxon>
        <taxon>Pseudomonadati</taxon>
        <taxon>Pseudomonadota</taxon>
        <taxon>Gammaproteobacteria</taxon>
        <taxon>Legionellales</taxon>
        <taxon>Legionellaceae</taxon>
        <taxon>Legionella</taxon>
    </lineage>
</organism>
<evidence type="ECO:0000256" key="2">
    <source>
        <dbReference type="ARBA" id="ARBA00023002"/>
    </source>
</evidence>
<gene>
    <name evidence="5" type="primary">yfgD</name>
    <name evidence="5" type="ORF">Lnau_2923</name>
</gene>
<dbReference type="InterPro" id="IPR006659">
    <property type="entry name" value="Arsenate_reductase"/>
</dbReference>
<dbReference type="NCBIfam" id="TIGR00014">
    <property type="entry name" value="arsC"/>
    <property type="match status" value="1"/>
</dbReference>
<dbReference type="Gene3D" id="3.40.30.10">
    <property type="entry name" value="Glutaredoxin"/>
    <property type="match status" value="1"/>
</dbReference>
<dbReference type="SUPFAM" id="SSF52833">
    <property type="entry name" value="Thioredoxin-like"/>
    <property type="match status" value="1"/>
</dbReference>
<dbReference type="AlphaFoldDB" id="A0A0W0WLR4"/>
<comment type="catalytic activity">
    <reaction evidence="4">
        <text>[glutaredoxin]-dithiol + arsenate + glutathione + H(+) = glutathionyl-S-S-[glutaredoxin] + arsenite + H2O</text>
        <dbReference type="Rhea" id="RHEA:22016"/>
        <dbReference type="Rhea" id="RHEA-COMP:10729"/>
        <dbReference type="Rhea" id="RHEA-COMP:17668"/>
        <dbReference type="ChEBI" id="CHEBI:15377"/>
        <dbReference type="ChEBI" id="CHEBI:15378"/>
        <dbReference type="ChEBI" id="CHEBI:29242"/>
        <dbReference type="ChEBI" id="CHEBI:29950"/>
        <dbReference type="ChEBI" id="CHEBI:48597"/>
        <dbReference type="ChEBI" id="CHEBI:57925"/>
        <dbReference type="ChEBI" id="CHEBI:146199"/>
        <dbReference type="EC" id="1.20.4.1"/>
    </reaction>
</comment>
<dbReference type="CDD" id="cd03034">
    <property type="entry name" value="ArsC_ArsC"/>
    <property type="match status" value="1"/>
</dbReference>
<sequence length="112" mass="12809">MITIYHNPRCSKSRACLQLLEQTVDEVEVINYLQQPLSIDRLRLFAKDLGMKAIIRDNEAIYKELQLANADDETLLQAIISHPQLLQRPIVVSGERMLVARPPEKVMELING</sequence>
<dbReference type="STRING" id="45070.Lnau_2923"/>
<evidence type="ECO:0000256" key="1">
    <source>
        <dbReference type="ARBA" id="ARBA00007198"/>
    </source>
</evidence>
<dbReference type="InterPro" id="IPR006660">
    <property type="entry name" value="Arsenate_reductase-like"/>
</dbReference>
<evidence type="ECO:0000256" key="4">
    <source>
        <dbReference type="RuleBase" id="RU362029"/>
    </source>
</evidence>
<evidence type="ECO:0000313" key="5">
    <source>
        <dbReference type="EMBL" id="KTD33275.1"/>
    </source>
</evidence>
<comment type="caution">
    <text evidence="5">The sequence shown here is derived from an EMBL/GenBank/DDBJ whole genome shotgun (WGS) entry which is preliminary data.</text>
</comment>
<dbReference type="GO" id="GO:0008794">
    <property type="term" value="F:arsenate reductase (glutaredoxin) activity"/>
    <property type="evidence" value="ECO:0007669"/>
    <property type="project" value="UniProtKB-UniRule"/>
</dbReference>
<reference evidence="5 6" key="1">
    <citation type="submission" date="2015-11" db="EMBL/GenBank/DDBJ databases">
        <title>Genomic analysis of 38 Legionella species identifies large and diverse effector repertoires.</title>
        <authorList>
            <person name="Burstein D."/>
            <person name="Amaro F."/>
            <person name="Zusman T."/>
            <person name="Lifshitz Z."/>
            <person name="Cohen O."/>
            <person name="Gilbert J.A."/>
            <person name="Pupko T."/>
            <person name="Shuman H.A."/>
            <person name="Segal G."/>
        </authorList>
    </citation>
    <scope>NUCLEOTIDE SEQUENCE [LARGE SCALE GENOMIC DNA]</scope>
    <source>
        <strain evidence="5 6">ATCC 49506</strain>
    </source>
</reference>
<dbReference type="PATRIC" id="fig|45070.6.peg.3084"/>